<feature type="domain" description="IraD/Gp25-like" evidence="1">
    <location>
        <begin position="28"/>
        <end position="116"/>
    </location>
</feature>
<dbReference type="InterPro" id="IPR007048">
    <property type="entry name" value="IraD/Gp25-like"/>
</dbReference>
<proteinExistence type="predicted"/>
<evidence type="ECO:0000259" key="1">
    <source>
        <dbReference type="Pfam" id="PF04965"/>
    </source>
</evidence>
<dbReference type="Pfam" id="PF04965">
    <property type="entry name" value="GPW_gp25"/>
    <property type="match status" value="1"/>
</dbReference>
<keyword evidence="3" id="KW-1185">Reference proteome</keyword>
<organism evidence="2 3">
    <name type="scientific">Spartinivicinus marinus</name>
    <dbReference type="NCBI Taxonomy" id="2994442"/>
    <lineage>
        <taxon>Bacteria</taxon>
        <taxon>Pseudomonadati</taxon>
        <taxon>Pseudomonadota</taxon>
        <taxon>Gammaproteobacteria</taxon>
        <taxon>Oceanospirillales</taxon>
        <taxon>Zooshikellaceae</taxon>
        <taxon>Spartinivicinus</taxon>
    </lineage>
</organism>
<comment type="caution">
    <text evidence="2">The sequence shown here is derived from an EMBL/GenBank/DDBJ whole genome shotgun (WGS) entry which is preliminary data.</text>
</comment>
<dbReference type="RefSeq" id="WP_180570288.1">
    <property type="nucleotide sequence ID" value="NZ_JACCKB010000038.1"/>
</dbReference>
<dbReference type="Gene3D" id="3.10.450.40">
    <property type="match status" value="1"/>
</dbReference>
<accession>A0A853I2U1</accession>
<dbReference type="InterPro" id="IPR053176">
    <property type="entry name" value="T6SS_TssE1-like"/>
</dbReference>
<gene>
    <name evidence="2" type="primary">tssE</name>
    <name evidence="2" type="ORF">H0A36_19835</name>
</gene>
<evidence type="ECO:0000313" key="3">
    <source>
        <dbReference type="Proteomes" id="UP000569732"/>
    </source>
</evidence>
<dbReference type="InterPro" id="IPR017737">
    <property type="entry name" value="TssE1-like"/>
</dbReference>
<dbReference type="AlphaFoldDB" id="A0A853I2U1"/>
<protein>
    <submittedName>
        <fullName evidence="2">Type VI secretion system baseplate subunit TssE</fullName>
    </submittedName>
</protein>
<dbReference type="SUPFAM" id="SSF160719">
    <property type="entry name" value="gpW/gp25-like"/>
    <property type="match status" value="1"/>
</dbReference>
<dbReference type="Proteomes" id="UP000569732">
    <property type="component" value="Unassembled WGS sequence"/>
</dbReference>
<evidence type="ECO:0000313" key="2">
    <source>
        <dbReference type="EMBL" id="NYZ68270.1"/>
    </source>
</evidence>
<name>A0A853I2U1_9GAMM</name>
<reference evidence="2 3" key="1">
    <citation type="submission" date="2020-07" db="EMBL/GenBank/DDBJ databases">
        <title>Endozoicomonas sp. nov., isolated from sediment.</title>
        <authorList>
            <person name="Gu T."/>
        </authorList>
    </citation>
    <scope>NUCLEOTIDE SEQUENCE [LARGE SCALE GENOMIC DNA]</scope>
    <source>
        <strain evidence="2 3">SM1973</strain>
    </source>
</reference>
<dbReference type="EMBL" id="JACCKB010000038">
    <property type="protein sequence ID" value="NYZ68270.1"/>
    <property type="molecule type" value="Genomic_DNA"/>
</dbReference>
<dbReference type="PANTHER" id="PTHR38595">
    <property type="entry name" value="CYTOPLASMIC PROTEIN-RELATED"/>
    <property type="match status" value="1"/>
</dbReference>
<sequence length="138" mass="15919">MASELRLFERIQNAETKSHYTMAFDERKLHRSVLAHVQEMLNVREGSVMALPEYGMPDFNDLVSQFPDAISEIKKAIEEFLTEYEPRLSSIRVKHYDDPENPLVLRFHIVADIQLEDQKTRITFETELAGTGHATVKG</sequence>
<dbReference type="NCBIfam" id="TIGR03357">
    <property type="entry name" value="VI_zyme"/>
    <property type="match status" value="1"/>
</dbReference>
<dbReference type="PANTHER" id="PTHR38595:SF2">
    <property type="entry name" value="TYPE VI SECRETION SYSTEM BASEPLATE SUBUNIT TSSE"/>
    <property type="match status" value="1"/>
</dbReference>